<reference evidence="2 3" key="1">
    <citation type="submission" date="2011-01" db="EMBL/GenBank/DDBJ databases">
        <authorList>
            <person name="Muzny D."/>
            <person name="Qin X."/>
            <person name="Buhay C."/>
            <person name="Dugan-Rocha S."/>
            <person name="Ding Y."/>
            <person name="Chen G."/>
            <person name="Hawes A."/>
            <person name="Holder M."/>
            <person name="Jhangiani S."/>
            <person name="Johnson A."/>
            <person name="Khan Z."/>
            <person name="Li Z."/>
            <person name="Liu W."/>
            <person name="Liu X."/>
            <person name="Perez L."/>
            <person name="Shen H."/>
            <person name="Wang Q."/>
            <person name="Watt J."/>
            <person name="Xi L."/>
            <person name="Xin Y."/>
            <person name="Zhou J."/>
            <person name="Deng J."/>
            <person name="Jiang H."/>
            <person name="Liu Y."/>
            <person name="Qu J."/>
            <person name="Song X.-Z."/>
            <person name="Zhang L."/>
            <person name="Villasana D."/>
            <person name="Johnson A."/>
            <person name="Liu J."/>
            <person name="Liyanage D."/>
            <person name="Lorensuhewa L."/>
            <person name="Robinson T."/>
            <person name="Song A."/>
            <person name="Song B.-B."/>
            <person name="Dinh H."/>
            <person name="Thornton R."/>
            <person name="Coyle M."/>
            <person name="Francisco L."/>
            <person name="Jackson L."/>
            <person name="Javaid M."/>
            <person name="Korchina V."/>
            <person name="Kovar C."/>
            <person name="Mata R."/>
            <person name="Mathew T."/>
            <person name="Ngo R."/>
            <person name="Nguyen L."/>
            <person name="Nguyen N."/>
            <person name="Okwuonu G."/>
            <person name="Ongeri F."/>
            <person name="Pham C."/>
            <person name="Simmons D."/>
            <person name="Wilczek-Boney K."/>
            <person name="Hale W."/>
            <person name="Jakkamsetti A."/>
            <person name="Pham P."/>
            <person name="Ruth R."/>
            <person name="San Lucas F."/>
            <person name="Warren J."/>
            <person name="Zhang J."/>
            <person name="Zhao Z."/>
            <person name="Zhou C."/>
            <person name="Zhu D."/>
            <person name="Lee S."/>
            <person name="Bess C."/>
            <person name="Blankenburg K."/>
            <person name="Forbes L."/>
            <person name="Fu Q."/>
            <person name="Gubbala S."/>
            <person name="Hirani K."/>
            <person name="Jayaseelan J.C."/>
            <person name="Lara F."/>
            <person name="Munidasa M."/>
            <person name="Palculict T."/>
            <person name="Patil S."/>
            <person name="Pu L.-L."/>
            <person name="Saada N."/>
            <person name="Tang L."/>
            <person name="Weissenberger G."/>
            <person name="Zhu Y."/>
            <person name="Hemphill L."/>
            <person name="Shang Y."/>
            <person name="Youmans B."/>
            <person name="Ayvaz T."/>
            <person name="Ross M."/>
            <person name="Santibanez J."/>
            <person name="Aqrawi P."/>
            <person name="Gross S."/>
            <person name="Joshi V."/>
            <person name="Fowler G."/>
            <person name="Nazareth L."/>
            <person name="Reid J."/>
            <person name="Worley K."/>
            <person name="Petrosino J."/>
            <person name="Highlander S."/>
            <person name="Gibbs R."/>
        </authorList>
    </citation>
    <scope>NUCLEOTIDE SEQUENCE [LARGE SCALE GENOMIC DNA]</scope>
    <source>
        <strain evidence="2 3">ATCC 25644</strain>
    </source>
</reference>
<dbReference type="PATRIC" id="fig|525362.12.peg.2216"/>
<dbReference type="SMART" id="SM00382">
    <property type="entry name" value="AAA"/>
    <property type="match status" value="1"/>
</dbReference>
<dbReference type="CDD" id="cd00009">
    <property type="entry name" value="AAA"/>
    <property type="match status" value="1"/>
</dbReference>
<dbReference type="PANTHER" id="PTHR30050:SF4">
    <property type="entry name" value="ATP-BINDING PROTEIN RV3427C IN INSERTION SEQUENCE-RELATED"/>
    <property type="match status" value="1"/>
</dbReference>
<dbReference type="GO" id="GO:0005524">
    <property type="term" value="F:ATP binding"/>
    <property type="evidence" value="ECO:0007669"/>
    <property type="project" value="InterPro"/>
</dbReference>
<sequence length="257" mass="28864">MQRITFNMQEPPKECEGAHRAWEWWITATEEEKAVARRQMDEKNEEFIKSECKRLLTPKTWKKSMWPAGKEIRFCFRDWDYTLQADHETAKAVACQAKALSDKIIAGSTDNAAFIGGTGCGKTSLAIAILTACRKHSMPCMVLSTAELVSSLDSSYGYDDARRQIAKVEKAAVDCSVLLLDDLGVEGGPQIKPVRRDMAQLMYRISNARLDKATLVTTNNTPAELGRMYDERIVSRLIPKNKGQIVDMRGLDDVRGK</sequence>
<organism evidence="2 3">
    <name type="scientific">Ligilactobacillus ruminis ATCC 25644</name>
    <dbReference type="NCBI Taxonomy" id="525362"/>
    <lineage>
        <taxon>Bacteria</taxon>
        <taxon>Bacillati</taxon>
        <taxon>Bacillota</taxon>
        <taxon>Bacilli</taxon>
        <taxon>Lactobacillales</taxon>
        <taxon>Lactobacillaceae</taxon>
        <taxon>Ligilactobacillus</taxon>
    </lineage>
</organism>
<protein>
    <recommendedName>
        <fullName evidence="1">AAA+ ATPase domain-containing protein</fullName>
    </recommendedName>
</protein>
<comment type="caution">
    <text evidence="2">The sequence shown here is derived from an EMBL/GenBank/DDBJ whole genome shotgun (WGS) entry which is preliminary data.</text>
</comment>
<dbReference type="HOGENOM" id="CLU_094538_0_0_9"/>
<dbReference type="GO" id="GO:0006260">
    <property type="term" value="P:DNA replication"/>
    <property type="evidence" value="ECO:0007669"/>
    <property type="project" value="TreeGrafter"/>
</dbReference>
<dbReference type="RefSeq" id="WP_003693326.1">
    <property type="nucleotide sequence ID" value="NZ_AFYE01000004.1"/>
</dbReference>
<dbReference type="SUPFAM" id="SSF52540">
    <property type="entry name" value="P-loop containing nucleoside triphosphate hydrolases"/>
    <property type="match status" value="1"/>
</dbReference>
<dbReference type="EMBL" id="ACGS02000038">
    <property type="protein sequence ID" value="EFZ34641.1"/>
    <property type="molecule type" value="Genomic_DNA"/>
</dbReference>
<evidence type="ECO:0000313" key="2">
    <source>
        <dbReference type="EMBL" id="EFZ34641.1"/>
    </source>
</evidence>
<evidence type="ECO:0000259" key="1">
    <source>
        <dbReference type="SMART" id="SM00382"/>
    </source>
</evidence>
<proteinExistence type="predicted"/>
<dbReference type="Pfam" id="PF01695">
    <property type="entry name" value="IstB_IS21"/>
    <property type="match status" value="1"/>
</dbReference>
<evidence type="ECO:0000313" key="3">
    <source>
        <dbReference type="Proteomes" id="UP000004099"/>
    </source>
</evidence>
<feature type="domain" description="AAA+ ATPase" evidence="1">
    <location>
        <begin position="108"/>
        <end position="239"/>
    </location>
</feature>
<dbReference type="InterPro" id="IPR003593">
    <property type="entry name" value="AAA+_ATPase"/>
</dbReference>
<dbReference type="AlphaFoldDB" id="E7FQH1"/>
<dbReference type="Proteomes" id="UP000004099">
    <property type="component" value="Unassembled WGS sequence"/>
</dbReference>
<dbReference type="InterPro" id="IPR002611">
    <property type="entry name" value="IstB_ATP-bd"/>
</dbReference>
<dbReference type="PANTHER" id="PTHR30050">
    <property type="entry name" value="CHROMOSOMAL REPLICATION INITIATOR PROTEIN DNAA"/>
    <property type="match status" value="1"/>
</dbReference>
<name>E7FQH1_9LACO</name>
<dbReference type="InterPro" id="IPR027417">
    <property type="entry name" value="P-loop_NTPase"/>
</dbReference>
<dbReference type="Gene3D" id="3.40.50.300">
    <property type="entry name" value="P-loop containing nucleotide triphosphate hydrolases"/>
    <property type="match status" value="1"/>
</dbReference>
<accession>E7FQH1</accession>
<gene>
    <name evidence="2" type="ORF">HMPREF0542_11166</name>
</gene>